<feature type="region of interest" description="Disordered" evidence="1">
    <location>
        <begin position="1"/>
        <end position="47"/>
    </location>
</feature>
<protein>
    <recommendedName>
        <fullName evidence="2">BZIP domain-containing protein</fullName>
    </recommendedName>
</protein>
<feature type="compositionally biased region" description="Acidic residues" evidence="1">
    <location>
        <begin position="228"/>
        <end position="241"/>
    </location>
</feature>
<reference evidence="3 4" key="1">
    <citation type="submission" date="2023-10" db="EMBL/GenBank/DDBJ databases">
        <authorList>
            <person name="Maclean D."/>
            <person name="Macfadyen A."/>
        </authorList>
    </citation>
    <scope>NUCLEOTIDE SEQUENCE [LARGE SCALE GENOMIC DNA]</scope>
</reference>
<feature type="region of interest" description="Disordered" evidence="1">
    <location>
        <begin position="401"/>
        <end position="458"/>
    </location>
</feature>
<proteinExistence type="predicted"/>
<feature type="region of interest" description="Disordered" evidence="1">
    <location>
        <begin position="157"/>
        <end position="241"/>
    </location>
</feature>
<gene>
    <name evidence="3" type="ORF">CVIRNUC_010193</name>
</gene>
<dbReference type="PROSITE" id="PS50217">
    <property type="entry name" value="BZIP"/>
    <property type="match status" value="1"/>
</dbReference>
<dbReference type="SMART" id="SM00338">
    <property type="entry name" value="BRLZ"/>
    <property type="match status" value="1"/>
</dbReference>
<feature type="region of interest" description="Disordered" evidence="1">
    <location>
        <begin position="255"/>
        <end position="302"/>
    </location>
</feature>
<dbReference type="GO" id="GO:0003700">
    <property type="term" value="F:DNA-binding transcription factor activity"/>
    <property type="evidence" value="ECO:0007669"/>
    <property type="project" value="InterPro"/>
</dbReference>
<comment type="caution">
    <text evidence="3">The sequence shown here is derived from an EMBL/GenBank/DDBJ whole genome shotgun (WGS) entry which is preliminary data.</text>
</comment>
<feature type="compositionally biased region" description="Basic and acidic residues" evidence="1">
    <location>
        <begin position="171"/>
        <end position="187"/>
    </location>
</feature>
<dbReference type="EMBL" id="CAUYUE010000016">
    <property type="protein sequence ID" value="CAK0786977.1"/>
    <property type="molecule type" value="Genomic_DNA"/>
</dbReference>
<accession>A0AAV1IIB1</accession>
<feature type="compositionally biased region" description="Low complexity" evidence="1">
    <location>
        <begin position="418"/>
        <end position="427"/>
    </location>
</feature>
<dbReference type="AlphaFoldDB" id="A0AAV1IIB1"/>
<evidence type="ECO:0000313" key="4">
    <source>
        <dbReference type="Proteomes" id="UP001314263"/>
    </source>
</evidence>
<evidence type="ECO:0000256" key="1">
    <source>
        <dbReference type="SAM" id="MobiDB-lite"/>
    </source>
</evidence>
<feature type="domain" description="BZIP" evidence="2">
    <location>
        <begin position="308"/>
        <end position="371"/>
    </location>
</feature>
<name>A0AAV1IIB1_9CHLO</name>
<dbReference type="Proteomes" id="UP001314263">
    <property type="component" value="Unassembled WGS sequence"/>
</dbReference>
<dbReference type="SUPFAM" id="SSF57959">
    <property type="entry name" value="Leucine zipper domain"/>
    <property type="match status" value="1"/>
</dbReference>
<feature type="compositionally biased region" description="Basic residues" evidence="1">
    <location>
        <begin position="280"/>
        <end position="290"/>
    </location>
</feature>
<organism evidence="3 4">
    <name type="scientific">Coccomyxa viridis</name>
    <dbReference type="NCBI Taxonomy" id="1274662"/>
    <lineage>
        <taxon>Eukaryota</taxon>
        <taxon>Viridiplantae</taxon>
        <taxon>Chlorophyta</taxon>
        <taxon>core chlorophytes</taxon>
        <taxon>Trebouxiophyceae</taxon>
        <taxon>Trebouxiophyceae incertae sedis</taxon>
        <taxon>Coccomyxaceae</taxon>
        <taxon>Coccomyxa</taxon>
    </lineage>
</organism>
<feature type="compositionally biased region" description="Polar residues" evidence="1">
    <location>
        <begin position="255"/>
        <end position="264"/>
    </location>
</feature>
<dbReference type="InterPro" id="IPR004827">
    <property type="entry name" value="bZIP"/>
</dbReference>
<keyword evidence="4" id="KW-1185">Reference proteome</keyword>
<evidence type="ECO:0000313" key="3">
    <source>
        <dbReference type="EMBL" id="CAK0786977.1"/>
    </source>
</evidence>
<evidence type="ECO:0000259" key="2">
    <source>
        <dbReference type="PROSITE" id="PS50217"/>
    </source>
</evidence>
<dbReference type="InterPro" id="IPR046347">
    <property type="entry name" value="bZIP_sf"/>
</dbReference>
<sequence>MWSEQQHHPSSWAQPASDARRVQHMQSSAMTGPSLPQLGFSDHMPEQGALPPIFHPNMFAFNNTPQAAHHKATVTSGLSFTPDAAQNAPRQLVPTGPLADNLPLGEGGATARTRKLLGSLHSANAMSASPSSTVNPPSPLPVCDVDVTVRVAPNTGLEAERARQQPVQSSELRHVSSAESRELHEVGFDLAQAGPDATSGLVTRTRRRATAGRPKYSDYFTDDGSPSESEDDDGEEDDDFLSETSMRDGAYALQSRNSSLQSADASHYRSSGLDEEGRSKRSAAAKKPRSKQLLCEQDPEAPGLTLEQRRKIRRRINNRASARRVRQKREEDLQKITTLVSRLDEEKNALVARASQFQSSCMALGTQLKEARDRWQATCLTNAALQRELMALRAQAHEWQKTGIPNSPPAQQQPPLDRQASGGAPAGPATPRPSPQTNAHSRELRNDGSFDLGSFLAN</sequence>